<gene>
    <name evidence="1" type="ORF">RV045_10005</name>
</gene>
<evidence type="ECO:0000313" key="1">
    <source>
        <dbReference type="EMBL" id="MEJ7138754.1"/>
    </source>
</evidence>
<reference evidence="1" key="1">
    <citation type="submission" date="2023-10" db="EMBL/GenBank/DDBJ databases">
        <title>Amphibacter perezi, gen. nov., sp. nov. a novel taxa of the family Comamonadaceae, class Betaproteobacteria isolated from the skin microbiota of Pelophylax perezi from different populations.</title>
        <authorList>
            <person name="Costa S."/>
            <person name="Proenca D.N."/>
            <person name="Lopes I."/>
            <person name="Morais P.V."/>
        </authorList>
    </citation>
    <scope>NUCLEOTIDE SEQUENCE</scope>
    <source>
        <strain evidence="1">SL12-8</strain>
    </source>
</reference>
<evidence type="ECO:0000313" key="2">
    <source>
        <dbReference type="Proteomes" id="UP001364695"/>
    </source>
</evidence>
<accession>A0ACC6P4L5</accession>
<protein>
    <submittedName>
        <fullName evidence="1">Excalibur calcium-binding domain-containing protein</fullName>
    </submittedName>
</protein>
<keyword evidence="2" id="KW-1185">Reference proteome</keyword>
<dbReference type="EMBL" id="JAWDIE010000014">
    <property type="protein sequence ID" value="MEJ7138754.1"/>
    <property type="molecule type" value="Genomic_DNA"/>
</dbReference>
<comment type="caution">
    <text evidence="1">The sequence shown here is derived from an EMBL/GenBank/DDBJ whole genome shotgun (WGS) entry which is preliminary data.</text>
</comment>
<name>A0ACC6P4L5_9BURK</name>
<dbReference type="Proteomes" id="UP001364695">
    <property type="component" value="Unassembled WGS sequence"/>
</dbReference>
<proteinExistence type="predicted"/>
<organism evidence="1 2">
    <name type="scientific">Amphibiibacter pelophylacis</name>
    <dbReference type="NCBI Taxonomy" id="1799477"/>
    <lineage>
        <taxon>Bacteria</taxon>
        <taxon>Pseudomonadati</taxon>
        <taxon>Pseudomonadota</taxon>
        <taxon>Betaproteobacteria</taxon>
        <taxon>Burkholderiales</taxon>
        <taxon>Sphaerotilaceae</taxon>
        <taxon>Amphibiibacter</taxon>
    </lineage>
</organism>
<sequence>MAISPLVNINTLVRLHHLARLALATLAITQSLAVSAAPIYRCDGRKFCSQMTSCAEATYFLKNCPTVEMDGDNDRVPCEAQWCGR</sequence>